<feature type="chain" id="PRO_5045166130" evidence="1">
    <location>
        <begin position="21"/>
        <end position="546"/>
    </location>
</feature>
<dbReference type="RefSeq" id="WP_202013701.1">
    <property type="nucleotide sequence ID" value="NZ_JAERRB010000009.1"/>
</dbReference>
<protein>
    <submittedName>
        <fullName evidence="2">CotH kinase family protein</fullName>
    </submittedName>
</protein>
<sequence length="546" mass="62007">MREKILLSFILVMASVPIRAQDNAVNFTSSNLPVIVIQTQGQEIVDDPKITADLGIIDNGVGMQNKPTDAFNVYNGKMGIEIRGSSSQMFPKKQYGVELHDANGKDLETALFGFPKEEDWVFFAPYNDKTLMRDVLAYKLGRDQGRYAPRTKFCELVMNDLYRGVYVVIEKVKRDKGRVNINKLDPDETSGDNLTGGYIIKIDKATGDSGEGWISSHKPRPTAWQNVNFQYEEPKYDAIAPEQKTYIQDYVKQFEDALAGDSFKDAEKGYAKYIDVDSFVDFLLMQEMTKNVDGYRLSTFFYKQRDSDGGKLTMGPLWDFNLGFGNADYCTKGEPENFALSFNTVCSDDYYQIPFWWGRLLEDPAFKQKLASRWTNLRTTTWKESVVLTYVDSVATVLNAGAQQRNFEAWPVLGTYLWPNDYVGNTYQDEVNHLKDWIGKRMAWLDKNIPQLVTDVAPAVRAEGAASLYPNPFSKMLTLDYAVQKPGEINLKMYDALGRLSHTVVVNAVQAGHYQYTWQVEAPQGFYYYTVRQGNLVLGQGKVAQQ</sequence>
<evidence type="ECO:0000313" key="2">
    <source>
        <dbReference type="EMBL" id="MBL0744051.1"/>
    </source>
</evidence>
<keyword evidence="2" id="KW-0418">Kinase</keyword>
<organism evidence="2 3">
    <name type="scientific">Chryseolinea lacunae</name>
    <dbReference type="NCBI Taxonomy" id="2801331"/>
    <lineage>
        <taxon>Bacteria</taxon>
        <taxon>Pseudomonadati</taxon>
        <taxon>Bacteroidota</taxon>
        <taxon>Cytophagia</taxon>
        <taxon>Cytophagales</taxon>
        <taxon>Fulvivirgaceae</taxon>
        <taxon>Chryseolinea</taxon>
    </lineage>
</organism>
<proteinExistence type="predicted"/>
<comment type="caution">
    <text evidence="2">The sequence shown here is derived from an EMBL/GenBank/DDBJ whole genome shotgun (WGS) entry which is preliminary data.</text>
</comment>
<dbReference type="PANTHER" id="PTHR40050">
    <property type="entry name" value="INNER SPORE COAT PROTEIN H"/>
    <property type="match status" value="1"/>
</dbReference>
<dbReference type="EMBL" id="JAERRB010000009">
    <property type="protein sequence ID" value="MBL0744051.1"/>
    <property type="molecule type" value="Genomic_DNA"/>
</dbReference>
<name>A0ABS1L0F6_9BACT</name>
<accession>A0ABS1L0F6</accession>
<gene>
    <name evidence="2" type="ORF">JI741_22650</name>
</gene>
<reference evidence="2 3" key="1">
    <citation type="submission" date="2021-01" db="EMBL/GenBank/DDBJ databases">
        <title>Chryseolinea sp. Jin1 Genome sequencing and assembly.</title>
        <authorList>
            <person name="Kim I."/>
        </authorList>
    </citation>
    <scope>NUCLEOTIDE SEQUENCE [LARGE SCALE GENOMIC DNA]</scope>
    <source>
        <strain evidence="2 3">Jin1</strain>
    </source>
</reference>
<evidence type="ECO:0000313" key="3">
    <source>
        <dbReference type="Proteomes" id="UP000613030"/>
    </source>
</evidence>
<dbReference type="InterPro" id="IPR014867">
    <property type="entry name" value="Spore_coat_CotH_CotH2/3/7"/>
</dbReference>
<dbReference type="NCBIfam" id="TIGR04183">
    <property type="entry name" value="Por_Secre_tail"/>
    <property type="match status" value="1"/>
</dbReference>
<keyword evidence="3" id="KW-1185">Reference proteome</keyword>
<keyword evidence="1" id="KW-0732">Signal</keyword>
<evidence type="ECO:0000256" key="1">
    <source>
        <dbReference type="SAM" id="SignalP"/>
    </source>
</evidence>
<keyword evidence="2" id="KW-0808">Transferase</keyword>
<dbReference type="Pfam" id="PF08757">
    <property type="entry name" value="CotH"/>
    <property type="match status" value="1"/>
</dbReference>
<dbReference type="PANTHER" id="PTHR40050:SF1">
    <property type="entry name" value="INNER SPORE COAT PROTEIN H"/>
    <property type="match status" value="1"/>
</dbReference>
<feature type="signal peptide" evidence="1">
    <location>
        <begin position="1"/>
        <end position="20"/>
    </location>
</feature>
<dbReference type="InterPro" id="IPR026444">
    <property type="entry name" value="Secre_tail"/>
</dbReference>
<dbReference type="GO" id="GO:0016301">
    <property type="term" value="F:kinase activity"/>
    <property type="evidence" value="ECO:0007669"/>
    <property type="project" value="UniProtKB-KW"/>
</dbReference>
<dbReference type="Proteomes" id="UP000613030">
    <property type="component" value="Unassembled WGS sequence"/>
</dbReference>